<gene>
    <name evidence="1" type="ORF">NE237_001076</name>
</gene>
<dbReference type="Proteomes" id="UP001141806">
    <property type="component" value="Unassembled WGS sequence"/>
</dbReference>
<dbReference type="EMBL" id="JAMYWD010000003">
    <property type="protein sequence ID" value="KAJ4975970.1"/>
    <property type="molecule type" value="Genomic_DNA"/>
</dbReference>
<organism evidence="1 2">
    <name type="scientific">Protea cynaroides</name>
    <dbReference type="NCBI Taxonomy" id="273540"/>
    <lineage>
        <taxon>Eukaryota</taxon>
        <taxon>Viridiplantae</taxon>
        <taxon>Streptophyta</taxon>
        <taxon>Embryophyta</taxon>
        <taxon>Tracheophyta</taxon>
        <taxon>Spermatophyta</taxon>
        <taxon>Magnoliopsida</taxon>
        <taxon>Proteales</taxon>
        <taxon>Proteaceae</taxon>
        <taxon>Protea</taxon>
    </lineage>
</organism>
<sequence length="118" mass="13317">MSSCRDEDEEVAVMSSCRDEDEEVAEMKMKKLRSREIPLFPPLGGLLSISKTGTSFGETQVQRSQNIIDFFGGYNGDRTEQNRRDKPESTAMGRLVGRKSMDIGEISVLQQNTRLRIV</sequence>
<dbReference type="AlphaFoldDB" id="A0A9Q0QXR0"/>
<accession>A0A9Q0QXR0</accession>
<reference evidence="1" key="1">
    <citation type="journal article" date="2023" name="Plant J.">
        <title>The genome of the king protea, Protea cynaroides.</title>
        <authorList>
            <person name="Chang J."/>
            <person name="Duong T.A."/>
            <person name="Schoeman C."/>
            <person name="Ma X."/>
            <person name="Roodt D."/>
            <person name="Barker N."/>
            <person name="Li Z."/>
            <person name="Van de Peer Y."/>
            <person name="Mizrachi E."/>
        </authorList>
    </citation>
    <scope>NUCLEOTIDE SEQUENCE</scope>
    <source>
        <tissue evidence="1">Young leaves</tissue>
    </source>
</reference>
<comment type="caution">
    <text evidence="1">The sequence shown here is derived from an EMBL/GenBank/DDBJ whole genome shotgun (WGS) entry which is preliminary data.</text>
</comment>
<evidence type="ECO:0000313" key="1">
    <source>
        <dbReference type="EMBL" id="KAJ4975970.1"/>
    </source>
</evidence>
<evidence type="ECO:0000313" key="2">
    <source>
        <dbReference type="Proteomes" id="UP001141806"/>
    </source>
</evidence>
<protein>
    <submittedName>
        <fullName evidence="1">Uncharacterized protein</fullName>
    </submittedName>
</protein>
<keyword evidence="2" id="KW-1185">Reference proteome</keyword>
<proteinExistence type="predicted"/>
<name>A0A9Q0QXR0_9MAGN</name>